<evidence type="ECO:0000256" key="10">
    <source>
        <dbReference type="SAM" id="MobiDB-lite"/>
    </source>
</evidence>
<evidence type="ECO:0000256" key="2">
    <source>
        <dbReference type="ARBA" id="ARBA00012111"/>
    </source>
</evidence>
<feature type="compositionally biased region" description="Basic and acidic residues" evidence="10">
    <location>
        <begin position="443"/>
        <end position="454"/>
    </location>
</feature>
<name>A0A8H5EU24_9AGAR</name>
<evidence type="ECO:0000256" key="7">
    <source>
        <dbReference type="ARBA" id="ARBA00023163"/>
    </source>
</evidence>
<dbReference type="AlphaFoldDB" id="A0A8H5EU24"/>
<comment type="caution">
    <text evidence="12">The sequence shown here is derived from an EMBL/GenBank/DDBJ whole genome shotgun (WGS) entry which is preliminary data.</text>
</comment>
<dbReference type="FunFam" id="3.40.800.20:FF:000001">
    <property type="entry name" value="Histone deacetylase"/>
    <property type="match status" value="1"/>
</dbReference>
<evidence type="ECO:0000256" key="9">
    <source>
        <dbReference type="ARBA" id="ARBA00061569"/>
    </source>
</evidence>
<evidence type="ECO:0000256" key="3">
    <source>
        <dbReference type="ARBA" id="ARBA00022491"/>
    </source>
</evidence>
<dbReference type="InterPro" id="IPR023801">
    <property type="entry name" value="His_deacetylse_dom"/>
</dbReference>
<organism evidence="12 13">
    <name type="scientific">Psilocybe cf. subviscida</name>
    <dbReference type="NCBI Taxonomy" id="2480587"/>
    <lineage>
        <taxon>Eukaryota</taxon>
        <taxon>Fungi</taxon>
        <taxon>Dikarya</taxon>
        <taxon>Basidiomycota</taxon>
        <taxon>Agaricomycotina</taxon>
        <taxon>Agaricomycetes</taxon>
        <taxon>Agaricomycetidae</taxon>
        <taxon>Agaricales</taxon>
        <taxon>Agaricineae</taxon>
        <taxon>Strophariaceae</taxon>
        <taxon>Psilocybe</taxon>
    </lineage>
</organism>
<keyword evidence="5" id="KW-0156">Chromatin regulator</keyword>
<accession>A0A8H5EU24</accession>
<proteinExistence type="inferred from homology"/>
<sequence>MSDKMIPLEGESQKKRVCYFFDSDIGGFHYGPGHPMKPTRIRMCHSLVMNYGLYKKMEIFRAKPATKREMTQFHSDEYVEFLSRITPSNMNSHVKEQHKYNVGDDCPVFDGLFEYCSISAGGSMEGAARLSRDKCDIAVNWAGGLHHAKKSEASGFCYVNDIVLGILELLRRVQLQYHNRVLYIDIDVHHGDGVEEAFYTTDRVMTVSFHKYGEYFPGTGELRDVGVMKGKYYALNFPLRDGISDENYKSVFEPVIQQVMESYDPSAIVLQCGTDSLSGDKLGCLNLSMRGHANCVKFVKSFNKPLLLLGGGGYTMRNVSRAWAYETGLAAGVELGPEIPVNEYYEYFGPDYELDVKSSNTEDLNSRAYLDRVKRIVLENLRHAGGPPSVQMSDIPSLPIDEELDDPGMNEDFENPNERRPMRLLDSRRQADGELSDSDDEGEGGRRDHGHYRDQDDEPNGTHKFGLGGGILNTTSMATHGAGPSGHTTAVRILKSNNPDTMDIDSPEMSTDSGPVSPSAAPSETVDPTNARSTPEAMDTDAAKKSSAEDPPKSDAPAANSAEEKMAVDSTPATPAS</sequence>
<dbReference type="PANTHER" id="PTHR10625:SF10">
    <property type="entry name" value="HISTONE DEACETYLASE HDAC1"/>
    <property type="match status" value="1"/>
</dbReference>
<keyword evidence="4" id="KW-0378">Hydrolase</keyword>
<dbReference type="PRINTS" id="PR01270">
    <property type="entry name" value="HDASUPER"/>
</dbReference>
<dbReference type="GO" id="GO:0032221">
    <property type="term" value="C:Rpd3S complex"/>
    <property type="evidence" value="ECO:0007669"/>
    <property type="project" value="UniProtKB-ARBA"/>
</dbReference>
<dbReference type="PANTHER" id="PTHR10625">
    <property type="entry name" value="HISTONE DEACETYLASE HDAC1-RELATED"/>
    <property type="match status" value="1"/>
</dbReference>
<dbReference type="PRINTS" id="PR01271">
    <property type="entry name" value="HISDACETLASE"/>
</dbReference>
<keyword evidence="6" id="KW-0805">Transcription regulation</keyword>
<dbReference type="GO" id="GO:0141221">
    <property type="term" value="F:histone deacetylase activity, hydrolytic mechanism"/>
    <property type="evidence" value="ECO:0007669"/>
    <property type="project" value="UniProtKB-EC"/>
</dbReference>
<comment type="similarity">
    <text evidence="9">Belongs to the histone deacetylase family. HD Type 1 subfamily.</text>
</comment>
<gene>
    <name evidence="12" type="ORF">D9619_003363</name>
</gene>
<feature type="region of interest" description="Disordered" evidence="10">
    <location>
        <begin position="383"/>
        <end position="577"/>
    </location>
</feature>
<feature type="compositionally biased region" description="Acidic residues" evidence="10">
    <location>
        <begin position="400"/>
        <end position="415"/>
    </location>
</feature>
<dbReference type="EMBL" id="JAACJJ010000056">
    <property type="protein sequence ID" value="KAF5312387.1"/>
    <property type="molecule type" value="Genomic_DNA"/>
</dbReference>
<evidence type="ECO:0000313" key="12">
    <source>
        <dbReference type="EMBL" id="KAF5312387.1"/>
    </source>
</evidence>
<evidence type="ECO:0000313" key="13">
    <source>
        <dbReference type="Proteomes" id="UP000567179"/>
    </source>
</evidence>
<keyword evidence="7" id="KW-0804">Transcription</keyword>
<keyword evidence="8" id="KW-0539">Nucleus</keyword>
<dbReference type="Pfam" id="PF00850">
    <property type="entry name" value="Hist_deacetyl"/>
    <property type="match status" value="1"/>
</dbReference>
<feature type="compositionally biased region" description="Basic and acidic residues" evidence="10">
    <location>
        <begin position="541"/>
        <end position="553"/>
    </location>
</feature>
<protein>
    <recommendedName>
        <fullName evidence="2">histone deacetylase</fullName>
        <ecNumber evidence="2">3.5.1.98</ecNumber>
    </recommendedName>
</protein>
<reference evidence="12 13" key="1">
    <citation type="journal article" date="2020" name="ISME J.">
        <title>Uncovering the hidden diversity of litter-decomposition mechanisms in mushroom-forming fungi.</title>
        <authorList>
            <person name="Floudas D."/>
            <person name="Bentzer J."/>
            <person name="Ahren D."/>
            <person name="Johansson T."/>
            <person name="Persson P."/>
            <person name="Tunlid A."/>
        </authorList>
    </citation>
    <scope>NUCLEOTIDE SEQUENCE [LARGE SCALE GENOMIC DNA]</scope>
    <source>
        <strain evidence="12 13">CBS 101986</strain>
    </source>
</reference>
<feature type="compositionally biased region" description="Polar residues" evidence="10">
    <location>
        <begin position="508"/>
        <end position="533"/>
    </location>
</feature>
<dbReference type="Gene3D" id="3.40.800.20">
    <property type="entry name" value="Histone deacetylase domain"/>
    <property type="match status" value="1"/>
</dbReference>
<feature type="domain" description="Histone deacetylase" evidence="11">
    <location>
        <begin position="34"/>
        <end position="327"/>
    </location>
</feature>
<dbReference type="EC" id="3.5.1.98" evidence="2"/>
<dbReference type="GO" id="GO:0070210">
    <property type="term" value="C:Rpd3L-Expanded complex"/>
    <property type="evidence" value="ECO:0007669"/>
    <property type="project" value="TreeGrafter"/>
</dbReference>
<keyword evidence="3" id="KW-0678">Repressor</keyword>
<evidence type="ECO:0000256" key="5">
    <source>
        <dbReference type="ARBA" id="ARBA00022853"/>
    </source>
</evidence>
<dbReference type="InterPro" id="IPR000286">
    <property type="entry name" value="HDACs"/>
</dbReference>
<evidence type="ECO:0000256" key="6">
    <source>
        <dbReference type="ARBA" id="ARBA00023015"/>
    </source>
</evidence>
<dbReference type="OrthoDB" id="1918432at2759"/>
<dbReference type="InterPro" id="IPR037138">
    <property type="entry name" value="His_deacetylse_dom_sf"/>
</dbReference>
<evidence type="ECO:0000256" key="4">
    <source>
        <dbReference type="ARBA" id="ARBA00022801"/>
    </source>
</evidence>
<evidence type="ECO:0000259" key="11">
    <source>
        <dbReference type="Pfam" id="PF00850"/>
    </source>
</evidence>
<dbReference type="SUPFAM" id="SSF52768">
    <property type="entry name" value="Arginase/deacetylase"/>
    <property type="match status" value="1"/>
</dbReference>
<dbReference type="Proteomes" id="UP000567179">
    <property type="component" value="Unassembled WGS sequence"/>
</dbReference>
<evidence type="ECO:0000256" key="1">
    <source>
        <dbReference type="ARBA" id="ARBA00004123"/>
    </source>
</evidence>
<keyword evidence="13" id="KW-1185">Reference proteome</keyword>
<feature type="compositionally biased region" description="Basic and acidic residues" evidence="10">
    <location>
        <begin position="416"/>
        <end position="432"/>
    </location>
</feature>
<dbReference type="InterPro" id="IPR023696">
    <property type="entry name" value="Ureohydrolase_dom_sf"/>
</dbReference>
<evidence type="ECO:0000256" key="8">
    <source>
        <dbReference type="ARBA" id="ARBA00023242"/>
    </source>
</evidence>
<dbReference type="InterPro" id="IPR003084">
    <property type="entry name" value="HDAC_I/II"/>
</dbReference>
<dbReference type="GO" id="GO:0031507">
    <property type="term" value="P:heterochromatin formation"/>
    <property type="evidence" value="ECO:0007669"/>
    <property type="project" value="TreeGrafter"/>
</dbReference>
<comment type="subcellular location">
    <subcellularLocation>
        <location evidence="1">Nucleus</location>
    </subcellularLocation>
</comment>